<sequence length="96" mass="11424">MEELESVNILCPECKKVYKIIISRRILEDVKSFPFPIITMHASDEIGKIHTLLVYLDESLKSRHIEHIDKRVFITPYILYNPCLLNVYCHKYIEKM</sequence>
<gene>
    <name evidence="1" type="ORF">AMQ74_01975</name>
</gene>
<evidence type="ECO:0000313" key="2">
    <source>
        <dbReference type="Proteomes" id="UP000075578"/>
    </source>
</evidence>
<dbReference type="EMBL" id="LNGD01000294">
    <property type="protein sequence ID" value="KYC44384.1"/>
    <property type="molecule type" value="Genomic_DNA"/>
</dbReference>
<organism evidence="1 2">
    <name type="scientific">Candidatus Methanofastidiosum methylothiophilum</name>
    <dbReference type="NCBI Taxonomy" id="1705564"/>
    <lineage>
        <taxon>Archaea</taxon>
        <taxon>Methanobacteriati</taxon>
        <taxon>Methanobacteriota</taxon>
        <taxon>Stenosarchaea group</taxon>
        <taxon>Candidatus Methanofastidiosia</taxon>
        <taxon>Candidatus Methanofastidiosales</taxon>
        <taxon>Candidatus Methanofastidiosaceae</taxon>
        <taxon>Candidatus Methanofastidiosum</taxon>
    </lineage>
</organism>
<reference evidence="1 2" key="1">
    <citation type="journal article" date="2016" name="ISME J.">
        <title>Chasing the elusive Euryarchaeota class WSA2: genomes reveal a uniquely fastidious methyl-reducing methanogen.</title>
        <authorList>
            <person name="Nobu M.K."/>
            <person name="Narihiro T."/>
            <person name="Kuroda K."/>
            <person name="Mei R."/>
            <person name="Liu W.T."/>
        </authorList>
    </citation>
    <scope>NUCLEOTIDE SEQUENCE [LARGE SCALE GENOMIC DNA]</scope>
    <source>
        <strain evidence="1">U1lsi0528_Bin089</strain>
    </source>
</reference>
<protein>
    <submittedName>
        <fullName evidence="1">Uncharacterized protein</fullName>
    </submittedName>
</protein>
<proteinExistence type="predicted"/>
<comment type="caution">
    <text evidence="1">The sequence shown here is derived from an EMBL/GenBank/DDBJ whole genome shotgun (WGS) entry which is preliminary data.</text>
</comment>
<evidence type="ECO:0000313" key="1">
    <source>
        <dbReference type="EMBL" id="KYC44384.1"/>
    </source>
</evidence>
<dbReference type="AlphaFoldDB" id="A0A150II59"/>
<name>A0A150II59_9EURY</name>
<accession>A0A150II59</accession>
<dbReference type="Proteomes" id="UP000075578">
    <property type="component" value="Unassembled WGS sequence"/>
</dbReference>